<dbReference type="InterPro" id="IPR011993">
    <property type="entry name" value="PH-like_dom_sf"/>
</dbReference>
<keyword evidence="3" id="KW-0813">Transport</keyword>
<dbReference type="PROSITE" id="PS50003">
    <property type="entry name" value="PH_DOMAIN"/>
    <property type="match status" value="1"/>
</dbReference>
<evidence type="ECO:0000313" key="12">
    <source>
        <dbReference type="EMBL" id="CAH0365583.1"/>
    </source>
</evidence>
<comment type="subcellular location">
    <subcellularLocation>
        <location evidence="1">Membrane</location>
    </subcellularLocation>
</comment>
<comment type="caution">
    <text evidence="12">The sequence shown here is derived from an EMBL/GenBank/DDBJ whole genome shotgun (WGS) entry which is preliminary data.</text>
</comment>
<dbReference type="CDD" id="cd00821">
    <property type="entry name" value="PH"/>
    <property type="match status" value="1"/>
</dbReference>
<reference evidence="12" key="1">
    <citation type="submission" date="2021-11" db="EMBL/GenBank/DDBJ databases">
        <authorList>
            <consortium name="Genoscope - CEA"/>
            <person name="William W."/>
        </authorList>
    </citation>
    <scope>NUCLEOTIDE SEQUENCE</scope>
</reference>
<feature type="compositionally biased region" description="Polar residues" evidence="9">
    <location>
        <begin position="254"/>
        <end position="273"/>
    </location>
</feature>
<evidence type="ECO:0000256" key="8">
    <source>
        <dbReference type="SAM" id="Coils"/>
    </source>
</evidence>
<dbReference type="AlphaFoldDB" id="A0A8J2S840"/>
<evidence type="ECO:0000256" key="1">
    <source>
        <dbReference type="ARBA" id="ARBA00004370"/>
    </source>
</evidence>
<feature type="compositionally biased region" description="Basic and acidic residues" evidence="9">
    <location>
        <begin position="225"/>
        <end position="246"/>
    </location>
</feature>
<dbReference type="SUPFAM" id="SSF50729">
    <property type="entry name" value="PH domain-like"/>
    <property type="match status" value="1"/>
</dbReference>
<dbReference type="InterPro" id="IPR000727">
    <property type="entry name" value="T_SNARE_dom"/>
</dbReference>
<evidence type="ECO:0000256" key="5">
    <source>
        <dbReference type="ARBA" id="ARBA00024354"/>
    </source>
</evidence>
<evidence type="ECO:0000256" key="7">
    <source>
        <dbReference type="ARBA" id="ARBA00032027"/>
    </source>
</evidence>
<dbReference type="GO" id="GO:0005886">
    <property type="term" value="C:plasma membrane"/>
    <property type="evidence" value="ECO:0007669"/>
    <property type="project" value="TreeGrafter"/>
</dbReference>
<dbReference type="Gene3D" id="1.20.5.110">
    <property type="match status" value="2"/>
</dbReference>
<evidence type="ECO:0000256" key="3">
    <source>
        <dbReference type="ARBA" id="ARBA00022448"/>
    </source>
</evidence>
<dbReference type="CDD" id="cd15841">
    <property type="entry name" value="SNARE_Qc"/>
    <property type="match status" value="1"/>
</dbReference>
<evidence type="ECO:0000256" key="4">
    <source>
        <dbReference type="ARBA" id="ARBA00023136"/>
    </source>
</evidence>
<dbReference type="PANTHER" id="PTHR19305:SF9">
    <property type="entry name" value="SYNAPTOSOMAL-ASSOCIATED PROTEIN 29"/>
    <property type="match status" value="1"/>
</dbReference>
<dbReference type="PANTHER" id="PTHR19305">
    <property type="entry name" value="SYNAPTOSOMAL ASSOCIATED PROTEIN"/>
    <property type="match status" value="1"/>
</dbReference>
<accession>A0A8J2S840</accession>
<keyword evidence="13" id="KW-1185">Reference proteome</keyword>
<dbReference type="SUPFAM" id="SSF58038">
    <property type="entry name" value="SNARE fusion complex"/>
    <property type="match status" value="1"/>
</dbReference>
<name>A0A8J2S840_9STRA</name>
<dbReference type="GO" id="GO:0031201">
    <property type="term" value="C:SNARE complex"/>
    <property type="evidence" value="ECO:0007669"/>
    <property type="project" value="InterPro"/>
</dbReference>
<dbReference type="InterPro" id="IPR001849">
    <property type="entry name" value="PH_domain"/>
</dbReference>
<dbReference type="GO" id="GO:0005484">
    <property type="term" value="F:SNAP receptor activity"/>
    <property type="evidence" value="ECO:0007669"/>
    <property type="project" value="InterPro"/>
</dbReference>
<dbReference type="Gene3D" id="2.30.29.30">
    <property type="entry name" value="Pleckstrin-homology domain (PH domain)/Phosphotyrosine-binding domain (PTB)"/>
    <property type="match status" value="1"/>
</dbReference>
<dbReference type="Pfam" id="PF00169">
    <property type="entry name" value="PH"/>
    <property type="match status" value="1"/>
</dbReference>
<evidence type="ECO:0000256" key="9">
    <source>
        <dbReference type="SAM" id="MobiDB-lite"/>
    </source>
</evidence>
<evidence type="ECO:0000259" key="11">
    <source>
        <dbReference type="PROSITE" id="PS50192"/>
    </source>
</evidence>
<comment type="similarity">
    <text evidence="2">Belongs to the SNAP-25 family.</text>
</comment>
<feature type="coiled-coil region" evidence="8">
    <location>
        <begin position="177"/>
        <end position="211"/>
    </location>
</feature>
<keyword evidence="4" id="KW-0472">Membrane</keyword>
<evidence type="ECO:0000259" key="10">
    <source>
        <dbReference type="PROSITE" id="PS50003"/>
    </source>
</evidence>
<dbReference type="InterPro" id="IPR044766">
    <property type="entry name" value="NPSN/SNAP25-like_N_SNARE"/>
</dbReference>
<evidence type="ECO:0000313" key="13">
    <source>
        <dbReference type="Proteomes" id="UP000789595"/>
    </source>
</evidence>
<gene>
    <name evidence="12" type="ORF">PECAL_1P20300</name>
</gene>
<organism evidence="12 13">
    <name type="scientific">Pelagomonas calceolata</name>
    <dbReference type="NCBI Taxonomy" id="35677"/>
    <lineage>
        <taxon>Eukaryota</taxon>
        <taxon>Sar</taxon>
        <taxon>Stramenopiles</taxon>
        <taxon>Ochrophyta</taxon>
        <taxon>Pelagophyceae</taxon>
        <taxon>Pelagomonadales</taxon>
        <taxon>Pelagomonadaceae</taxon>
        <taxon>Pelagomonas</taxon>
    </lineage>
</organism>
<sequence length="364" mass="40803">MPDQDTDLLQGRLKKLTRSPASRTFDTWQARDCEVDRASGTFAYASSDKPRKALTLSGAKVRTMEPYKGKPFVFVLDFSSGEPLTLATTTSEERDKWVRFIKQTAKLLAVRKHKAGEGLNPDQAWPEARRYKTGEKASRASAKDVDRLQDETLDVVGRMRRQLSGTREIAAATSDTLKQQGEQIEQTTRDLDRMNHELKQADRNLSQLESWRIFGGKSKKKGRKAEKMARAHSSRFPDDDAKEVSPPRRRRSSNDGSKSPASLPSSRKPSRSNIVDGLEGRDADEAAALDTIRRKDDTINAGLDEIDSMLDALGGDARRMNAQVRRQNSRLGVMNEALEESEARTARVNARARHNVGYYGRPDL</sequence>
<proteinExistence type="inferred from homology"/>
<feature type="domain" description="PH" evidence="10">
    <location>
        <begin position="6"/>
        <end position="106"/>
    </location>
</feature>
<protein>
    <recommendedName>
        <fullName evidence="6">Synaptosomal-associated protein 47</fullName>
    </recommendedName>
    <alternativeName>
        <fullName evidence="7">Synaptosomal-associated 47 kDa protein</fullName>
    </alternativeName>
</protein>
<comment type="similarity">
    <text evidence="5">Belongs to the SVAP1 family.</text>
</comment>
<feature type="region of interest" description="Disordered" evidence="9">
    <location>
        <begin position="216"/>
        <end position="282"/>
    </location>
</feature>
<evidence type="ECO:0000256" key="6">
    <source>
        <dbReference type="ARBA" id="ARBA00024443"/>
    </source>
</evidence>
<evidence type="ECO:0000256" key="2">
    <source>
        <dbReference type="ARBA" id="ARBA00009480"/>
    </source>
</evidence>
<dbReference type="CDD" id="cd15861">
    <property type="entry name" value="SNARE_SNAP25N_23N_29N_SEC9N"/>
    <property type="match status" value="1"/>
</dbReference>
<dbReference type="PROSITE" id="PS50192">
    <property type="entry name" value="T_SNARE"/>
    <property type="match status" value="1"/>
</dbReference>
<dbReference type="Proteomes" id="UP000789595">
    <property type="component" value="Unassembled WGS sequence"/>
</dbReference>
<feature type="domain" description="T-SNARE coiled-coil homology" evidence="11">
    <location>
        <begin position="146"/>
        <end position="208"/>
    </location>
</feature>
<keyword evidence="8" id="KW-0175">Coiled coil</keyword>
<dbReference type="EMBL" id="CAKKNE010000001">
    <property type="protein sequence ID" value="CAH0365583.1"/>
    <property type="molecule type" value="Genomic_DNA"/>
</dbReference>
<dbReference type="SMART" id="SM00233">
    <property type="entry name" value="PH"/>
    <property type="match status" value="1"/>
</dbReference>
<dbReference type="OrthoDB" id="19261at2759"/>